<keyword evidence="5" id="KW-1185">Reference proteome</keyword>
<feature type="binding site" evidence="1">
    <location>
        <position position="30"/>
    </location>
    <ligand>
        <name>Mg(2+)</name>
        <dbReference type="ChEBI" id="CHEBI:18420"/>
        <label>3</label>
    </ligand>
</feature>
<comment type="similarity">
    <text evidence="1">Belongs to the thiamine-monophosphate kinase family.</text>
</comment>
<feature type="binding site" evidence="1">
    <location>
        <position position="106"/>
    </location>
    <ligand>
        <name>ATP</name>
        <dbReference type="ChEBI" id="CHEBI:30616"/>
    </ligand>
</feature>
<dbReference type="Proteomes" id="UP000626844">
    <property type="component" value="Unassembled WGS sequence"/>
</dbReference>
<feature type="binding site" evidence="1">
    <location>
        <position position="323"/>
    </location>
    <ligand>
        <name>substrate</name>
    </ligand>
</feature>
<dbReference type="GO" id="GO:0009228">
    <property type="term" value="P:thiamine biosynthetic process"/>
    <property type="evidence" value="ECO:0007669"/>
    <property type="project" value="UniProtKB-KW"/>
</dbReference>
<dbReference type="InterPro" id="IPR010918">
    <property type="entry name" value="PurM-like_C_dom"/>
</dbReference>
<dbReference type="InterPro" id="IPR036676">
    <property type="entry name" value="PurM-like_C_sf"/>
</dbReference>
<dbReference type="InterPro" id="IPR016188">
    <property type="entry name" value="PurM-like_N"/>
</dbReference>
<evidence type="ECO:0000313" key="5">
    <source>
        <dbReference type="Proteomes" id="UP000626844"/>
    </source>
</evidence>
<comment type="pathway">
    <text evidence="1">Cofactor biosynthesis; thiamine diphosphate biosynthesis; thiamine diphosphate from thiamine phosphate: step 1/1.</text>
</comment>
<dbReference type="GO" id="GO:0009229">
    <property type="term" value="P:thiamine diphosphate biosynthetic process"/>
    <property type="evidence" value="ECO:0007669"/>
    <property type="project" value="UniProtKB-UniRule"/>
</dbReference>
<feature type="binding site" evidence="1">
    <location>
        <position position="47"/>
    </location>
    <ligand>
        <name>Mg(2+)</name>
        <dbReference type="ChEBI" id="CHEBI:18420"/>
        <label>2</label>
    </ligand>
</feature>
<feature type="binding site" evidence="1">
    <location>
        <position position="54"/>
    </location>
    <ligand>
        <name>substrate</name>
    </ligand>
</feature>
<dbReference type="SUPFAM" id="SSF55326">
    <property type="entry name" value="PurM N-terminal domain-like"/>
    <property type="match status" value="1"/>
</dbReference>
<dbReference type="PIRSF" id="PIRSF005303">
    <property type="entry name" value="Thiam_monoph_kin"/>
    <property type="match status" value="1"/>
</dbReference>
<keyword evidence="1" id="KW-0460">Magnesium</keyword>
<dbReference type="EMBL" id="JACXAI010000045">
    <property type="protein sequence ID" value="MBD1383161.1"/>
    <property type="molecule type" value="Genomic_DNA"/>
</dbReference>
<evidence type="ECO:0000313" key="4">
    <source>
        <dbReference type="EMBL" id="MBD1383161.1"/>
    </source>
</evidence>
<comment type="miscellaneous">
    <text evidence="1">Reaction mechanism of ThiL seems to utilize a direct, inline transfer of the gamma-phosphate of ATP to TMP rather than a phosphorylated enzyme intermediate.</text>
</comment>
<feature type="binding site" evidence="1">
    <location>
        <position position="124"/>
    </location>
    <ligand>
        <name>Mg(2+)</name>
        <dbReference type="ChEBI" id="CHEBI:18420"/>
        <label>1</label>
    </ligand>
</feature>
<dbReference type="SUPFAM" id="SSF56042">
    <property type="entry name" value="PurM C-terminal domain-like"/>
    <property type="match status" value="1"/>
</dbReference>
<feature type="binding site" evidence="1">
    <location>
        <begin position="123"/>
        <end position="124"/>
    </location>
    <ligand>
        <name>ATP</name>
        <dbReference type="ChEBI" id="CHEBI:30616"/>
    </ligand>
</feature>
<keyword evidence="1" id="KW-0067">ATP-binding</keyword>
<dbReference type="GO" id="GO:0000287">
    <property type="term" value="F:magnesium ion binding"/>
    <property type="evidence" value="ECO:0007669"/>
    <property type="project" value="UniProtKB-UniRule"/>
</dbReference>
<feature type="binding site" evidence="1">
    <location>
        <position position="76"/>
    </location>
    <ligand>
        <name>Mg(2+)</name>
        <dbReference type="ChEBI" id="CHEBI:18420"/>
        <label>3</label>
    </ligand>
</feature>
<evidence type="ECO:0000256" key="1">
    <source>
        <dbReference type="HAMAP-Rule" id="MF_02128"/>
    </source>
</evidence>
<protein>
    <recommendedName>
        <fullName evidence="1">Thiamine-monophosphate kinase</fullName>
        <shortName evidence="1">TMP kinase</shortName>
        <shortName evidence="1">Thiamine-phosphate kinase</shortName>
        <ecNumber evidence="1">2.7.4.16</ecNumber>
    </recommendedName>
</protein>
<dbReference type="Pfam" id="PF00586">
    <property type="entry name" value="AIRS"/>
    <property type="match status" value="1"/>
</dbReference>
<keyword evidence="1 4" id="KW-0808">Transferase</keyword>
<feature type="binding site" evidence="1">
    <location>
        <position position="30"/>
    </location>
    <ligand>
        <name>Mg(2+)</name>
        <dbReference type="ChEBI" id="CHEBI:18420"/>
        <label>4</label>
    </ligand>
</feature>
<dbReference type="Gene3D" id="3.30.1330.10">
    <property type="entry name" value="PurM-like, N-terminal domain"/>
    <property type="match status" value="1"/>
</dbReference>
<feature type="binding site" evidence="1">
    <location>
        <position position="220"/>
    </location>
    <ligand>
        <name>Mg(2+)</name>
        <dbReference type="ChEBI" id="CHEBI:18420"/>
        <label>5</label>
    </ligand>
</feature>
<comment type="function">
    <text evidence="1">Catalyzes the ATP-dependent phosphorylation of thiamine-monophosphate (TMP) to form thiamine-pyrophosphate (TPP), the active form of vitamin B1.</text>
</comment>
<name>A0A926RZI5_9BACI</name>
<keyword evidence="1" id="KW-0547">Nucleotide-binding</keyword>
<evidence type="ECO:0000259" key="2">
    <source>
        <dbReference type="Pfam" id="PF00586"/>
    </source>
</evidence>
<feature type="binding site" evidence="1">
    <location>
        <position position="76"/>
    </location>
    <ligand>
        <name>Mg(2+)</name>
        <dbReference type="ChEBI" id="CHEBI:18420"/>
        <label>4</label>
    </ligand>
</feature>
<dbReference type="GO" id="GO:0005524">
    <property type="term" value="F:ATP binding"/>
    <property type="evidence" value="ECO:0007669"/>
    <property type="project" value="UniProtKB-UniRule"/>
</dbReference>
<proteinExistence type="inferred from homology"/>
<feature type="binding site" evidence="1">
    <location>
        <position position="217"/>
    </location>
    <ligand>
        <name>Mg(2+)</name>
        <dbReference type="ChEBI" id="CHEBI:18420"/>
        <label>3</label>
    </ligand>
</feature>
<feature type="binding site" evidence="1">
    <location>
        <position position="267"/>
    </location>
    <ligand>
        <name>substrate</name>
    </ligand>
</feature>
<keyword evidence="1" id="KW-0784">Thiamine biosynthesis</keyword>
<dbReference type="GO" id="GO:0009030">
    <property type="term" value="F:thiamine-phosphate kinase activity"/>
    <property type="evidence" value="ECO:0007669"/>
    <property type="project" value="UniProtKB-UniRule"/>
</dbReference>
<sequence length="330" mass="36893">MSLFDEFSFIHKIKPTKILHSELITPIGDDASVYKVLDGARQVVCVDTMVEGVHFLKEFSTPEEIGYKGLAVNISDLAAMASIPKYYLISIAIPPHWKEEEIIGIYQGMAKLAKTYMMDLIGGDTVSTGDKLVITVTVIGEIEKDHIGLRSNAMPGDVVFVTGTLGDSAAGLDLLLKKVSVRDPNISHFLINRHKYPSPRVKEGRYLSKMERVALNDISDGLASELHEIAEASQVSIKIEFRDIPKSKEILTLREDLIEKWVLFGGEDFELVGTASVDSWSFIKKIAKENDFQISKIGIVEKGPAEVWLQRDKVEQKLKKSGYNHFKQDR</sequence>
<comment type="catalytic activity">
    <reaction evidence="1">
        <text>thiamine phosphate + ATP = thiamine diphosphate + ADP</text>
        <dbReference type="Rhea" id="RHEA:15913"/>
        <dbReference type="ChEBI" id="CHEBI:30616"/>
        <dbReference type="ChEBI" id="CHEBI:37575"/>
        <dbReference type="ChEBI" id="CHEBI:58937"/>
        <dbReference type="ChEBI" id="CHEBI:456216"/>
        <dbReference type="EC" id="2.7.4.16"/>
    </reaction>
</comment>
<feature type="domain" description="PurM-like C-terminal" evidence="3">
    <location>
        <begin position="155"/>
        <end position="305"/>
    </location>
</feature>
<feature type="binding site" evidence="1">
    <location>
        <position position="219"/>
    </location>
    <ligand>
        <name>ATP</name>
        <dbReference type="ChEBI" id="CHEBI:30616"/>
    </ligand>
</feature>
<dbReference type="NCBIfam" id="TIGR01379">
    <property type="entry name" value="thiL"/>
    <property type="match status" value="1"/>
</dbReference>
<dbReference type="AlphaFoldDB" id="A0A926RZI5"/>
<dbReference type="EC" id="2.7.4.16" evidence="1"/>
<dbReference type="InterPro" id="IPR006283">
    <property type="entry name" value="ThiL-like"/>
</dbReference>
<comment type="caution">
    <text evidence="4">The sequence shown here is derived from an EMBL/GenBank/DDBJ whole genome shotgun (WGS) entry which is preliminary data.</text>
</comment>
<dbReference type="CDD" id="cd02194">
    <property type="entry name" value="ThiL"/>
    <property type="match status" value="1"/>
</dbReference>
<dbReference type="InterPro" id="IPR036921">
    <property type="entry name" value="PurM-like_N_sf"/>
</dbReference>
<dbReference type="HAMAP" id="MF_02128">
    <property type="entry name" value="TMP_kinase"/>
    <property type="match status" value="1"/>
</dbReference>
<gene>
    <name evidence="1" type="primary">thiL</name>
    <name evidence="4" type="ORF">IC621_23485</name>
</gene>
<reference evidence="4" key="1">
    <citation type="submission" date="2020-09" db="EMBL/GenBank/DDBJ databases">
        <title>A novel bacterium of genus Bacillus, isolated from South China Sea.</title>
        <authorList>
            <person name="Huang H."/>
            <person name="Mo K."/>
            <person name="Hu Y."/>
        </authorList>
    </citation>
    <scope>NUCLEOTIDE SEQUENCE</scope>
    <source>
        <strain evidence="4">IB182487</strain>
    </source>
</reference>
<dbReference type="Pfam" id="PF02769">
    <property type="entry name" value="AIRS_C"/>
    <property type="match status" value="1"/>
</dbReference>
<dbReference type="PANTHER" id="PTHR30270:SF0">
    <property type="entry name" value="THIAMINE-MONOPHOSPHATE KINASE"/>
    <property type="match status" value="1"/>
</dbReference>
<keyword evidence="1" id="KW-0479">Metal-binding</keyword>
<feature type="binding site" evidence="1">
    <location>
        <position position="76"/>
    </location>
    <ligand>
        <name>Mg(2+)</name>
        <dbReference type="ChEBI" id="CHEBI:18420"/>
        <label>2</label>
    </ligand>
</feature>
<feature type="domain" description="PurM-like N-terminal" evidence="2">
    <location>
        <begin position="28"/>
        <end position="142"/>
    </location>
</feature>
<dbReference type="Gene3D" id="3.90.650.10">
    <property type="entry name" value="PurM-like C-terminal domain"/>
    <property type="match status" value="1"/>
</dbReference>
<feature type="binding site" evidence="1">
    <location>
        <position position="47"/>
    </location>
    <ligand>
        <name>Mg(2+)</name>
        <dbReference type="ChEBI" id="CHEBI:18420"/>
        <label>1</label>
    </ligand>
</feature>
<comment type="caution">
    <text evidence="1">Lacks conserved residue(s) required for the propagation of feature annotation.</text>
</comment>
<keyword evidence="1 4" id="KW-0418">Kinase</keyword>
<evidence type="ECO:0000259" key="3">
    <source>
        <dbReference type="Pfam" id="PF02769"/>
    </source>
</evidence>
<dbReference type="PANTHER" id="PTHR30270">
    <property type="entry name" value="THIAMINE-MONOPHOSPHATE KINASE"/>
    <property type="match status" value="1"/>
</dbReference>
<dbReference type="RefSeq" id="WP_191162053.1">
    <property type="nucleotide sequence ID" value="NZ_JACXAI010000045.1"/>
</dbReference>
<accession>A0A926RZI5</accession>
<feature type="binding site" evidence="1">
    <location>
        <position position="150"/>
    </location>
    <ligand>
        <name>ATP</name>
        <dbReference type="ChEBI" id="CHEBI:30616"/>
    </ligand>
</feature>
<organism evidence="4 5">
    <name type="scientific">Metabacillus arenae</name>
    <dbReference type="NCBI Taxonomy" id="2771434"/>
    <lineage>
        <taxon>Bacteria</taxon>
        <taxon>Bacillati</taxon>
        <taxon>Bacillota</taxon>
        <taxon>Bacilli</taxon>
        <taxon>Bacillales</taxon>
        <taxon>Bacillaceae</taxon>
        <taxon>Metabacillus</taxon>
    </lineage>
</organism>